<evidence type="ECO:0000313" key="2">
    <source>
        <dbReference type="EMBL" id="KAF6749305.1"/>
    </source>
</evidence>
<feature type="region of interest" description="Disordered" evidence="1">
    <location>
        <begin position="1"/>
        <end position="25"/>
    </location>
</feature>
<reference evidence="2 3" key="1">
    <citation type="submission" date="2020-07" db="EMBL/GenBank/DDBJ databases">
        <title>Comparative genomics of pyrophilous fungi reveals a link between fire events and developmental genes.</title>
        <authorList>
            <consortium name="DOE Joint Genome Institute"/>
            <person name="Steindorff A.S."/>
            <person name="Carver A."/>
            <person name="Calhoun S."/>
            <person name="Stillman K."/>
            <person name="Liu H."/>
            <person name="Lipzen A."/>
            <person name="Pangilinan J."/>
            <person name="Labutti K."/>
            <person name="Bruns T.D."/>
            <person name="Grigoriev I.V."/>
        </authorList>
    </citation>
    <scope>NUCLEOTIDE SEQUENCE [LARGE SCALE GENOMIC DNA]</scope>
    <source>
        <strain evidence="2 3">CBS 144469</strain>
    </source>
</reference>
<keyword evidence="3" id="KW-1185">Reference proteome</keyword>
<dbReference type="AlphaFoldDB" id="A0A8H6HMS1"/>
<dbReference type="Proteomes" id="UP000521943">
    <property type="component" value="Unassembled WGS sequence"/>
</dbReference>
<evidence type="ECO:0000256" key="1">
    <source>
        <dbReference type="SAM" id="MobiDB-lite"/>
    </source>
</evidence>
<dbReference type="OrthoDB" id="3067660at2759"/>
<protein>
    <submittedName>
        <fullName evidence="2">Uncharacterized protein</fullName>
    </submittedName>
</protein>
<accession>A0A8H6HMS1</accession>
<name>A0A8H6HMS1_9AGAR</name>
<dbReference type="EMBL" id="JACGCI010000064">
    <property type="protein sequence ID" value="KAF6749305.1"/>
    <property type="molecule type" value="Genomic_DNA"/>
</dbReference>
<evidence type="ECO:0000313" key="3">
    <source>
        <dbReference type="Proteomes" id="UP000521943"/>
    </source>
</evidence>
<proteinExistence type="predicted"/>
<feature type="non-terminal residue" evidence="2">
    <location>
        <position position="128"/>
    </location>
</feature>
<sequence length="128" mass="14361">MAEIARSYHEKAQTDTDPPQEGEREKAIQEVLGQIDRKLSDEQNLKLSENLTYEDISEALKLMPNGKAPGLDGIPTELWKTLNKEYISQNKRRQAPGSQPPFDVIALIKAAFNDVEENGVHPEVGFTE</sequence>
<comment type="caution">
    <text evidence="2">The sequence shown here is derived from an EMBL/GenBank/DDBJ whole genome shotgun (WGS) entry which is preliminary data.</text>
</comment>
<feature type="compositionally biased region" description="Basic and acidic residues" evidence="1">
    <location>
        <begin position="1"/>
        <end position="14"/>
    </location>
</feature>
<organism evidence="2 3">
    <name type="scientific">Ephemerocybe angulata</name>
    <dbReference type="NCBI Taxonomy" id="980116"/>
    <lineage>
        <taxon>Eukaryota</taxon>
        <taxon>Fungi</taxon>
        <taxon>Dikarya</taxon>
        <taxon>Basidiomycota</taxon>
        <taxon>Agaricomycotina</taxon>
        <taxon>Agaricomycetes</taxon>
        <taxon>Agaricomycetidae</taxon>
        <taxon>Agaricales</taxon>
        <taxon>Agaricineae</taxon>
        <taxon>Psathyrellaceae</taxon>
        <taxon>Ephemerocybe</taxon>
    </lineage>
</organism>
<gene>
    <name evidence="2" type="ORF">DFP72DRAFT_780681</name>
</gene>